<feature type="compositionally biased region" description="Basic and acidic residues" evidence="1">
    <location>
        <begin position="394"/>
        <end position="410"/>
    </location>
</feature>
<sequence length="613" mass="70794">MMPEFFHLSGGQPNSPPAIPVPPQHHQQRVGGRPPPPAPMVHQQHPMPMVAPMSLSPQTPRPLPPLAASFPSHPPHPPRHIIPSHFQRPVVVSDIRHEGLTEEDIREDLSEYVIFRFQKIQPYDEYDSDGEEVKAGWDNCTRTRIANVDKVDARREIRRLNKEDSKRGKTLLEKQNDLSPKQQDQIAKAERDLSLEEHDARFHTVLAQIDSTLKSVMQKREKVYTRRSNTKRKIHQKRRYERTSITAYFKRCPKNTQVPSELARALGIERQRESEAMRMRSQAHDNHMAPPHRPQPQPGPMIHPQAFPMRSAGPMHGPMHRPQAMPMHHPHPGQGIGRPNTPIRVEVDHRKDKHHKSRHSRSSDSSEYSDYGSGSELGSESTLVTEPSQSAGSHNDRLHQEQKRRSLRRLEEPRNFGVDVYRPNRRQSIVEDGSYIVTGSGARVPIIQVAMPRRKAAIPVEDIDKIEAKAYRAGRSDQRAADRHSMDSAESLDLAARRYRPRYAPRPAIIHDPISPIRIRHVTSSEVDRQLENNFHRLRLDRDDLADSIHFEAQQHREARAREEQENIMRAQLDEEMMYRRRREDSPPSSANPFSPLPRRAGRRFDFDRSHKR</sequence>
<dbReference type="Proteomes" id="UP000094444">
    <property type="component" value="Unassembled WGS sequence"/>
</dbReference>
<feature type="compositionally biased region" description="Basic and acidic residues" evidence="1">
    <location>
        <begin position="272"/>
        <end position="287"/>
    </location>
</feature>
<feature type="compositionally biased region" description="Low complexity" evidence="1">
    <location>
        <begin position="363"/>
        <end position="381"/>
    </location>
</feature>
<accession>A0A2P5ID85</accession>
<protein>
    <submittedName>
        <fullName evidence="2">Uncharacterized protein</fullName>
    </submittedName>
</protein>
<evidence type="ECO:0000313" key="3">
    <source>
        <dbReference type="Proteomes" id="UP000094444"/>
    </source>
</evidence>
<feature type="compositionally biased region" description="Basic and acidic residues" evidence="1">
    <location>
        <begin position="603"/>
        <end position="613"/>
    </location>
</feature>
<dbReference type="STRING" id="158607.A0A2P5ID85"/>
<dbReference type="AlphaFoldDB" id="A0A2P5ID85"/>
<feature type="compositionally biased region" description="Polar residues" evidence="1">
    <location>
        <begin position="382"/>
        <end position="393"/>
    </location>
</feature>
<feature type="region of interest" description="Disordered" evidence="1">
    <location>
        <begin position="272"/>
        <end position="410"/>
    </location>
</feature>
<evidence type="ECO:0000256" key="1">
    <source>
        <dbReference type="SAM" id="MobiDB-lite"/>
    </source>
</evidence>
<organism evidence="2 3">
    <name type="scientific">Diaporthe helianthi</name>
    <dbReference type="NCBI Taxonomy" id="158607"/>
    <lineage>
        <taxon>Eukaryota</taxon>
        <taxon>Fungi</taxon>
        <taxon>Dikarya</taxon>
        <taxon>Ascomycota</taxon>
        <taxon>Pezizomycotina</taxon>
        <taxon>Sordariomycetes</taxon>
        <taxon>Sordariomycetidae</taxon>
        <taxon>Diaporthales</taxon>
        <taxon>Diaporthaceae</taxon>
        <taxon>Diaporthe</taxon>
    </lineage>
</organism>
<proteinExistence type="predicted"/>
<feature type="compositionally biased region" description="Basic and acidic residues" evidence="1">
    <location>
        <begin position="577"/>
        <end position="586"/>
    </location>
</feature>
<dbReference type="EMBL" id="MAVT02000050">
    <property type="protein sequence ID" value="POS80461.1"/>
    <property type="molecule type" value="Genomic_DNA"/>
</dbReference>
<feature type="compositionally biased region" description="Pro residues" evidence="1">
    <location>
        <begin position="14"/>
        <end position="23"/>
    </location>
</feature>
<feature type="compositionally biased region" description="Basic residues" evidence="1">
    <location>
        <begin position="351"/>
        <end position="360"/>
    </location>
</feature>
<dbReference type="OrthoDB" id="3440029at2759"/>
<evidence type="ECO:0000313" key="2">
    <source>
        <dbReference type="EMBL" id="POS80461.1"/>
    </source>
</evidence>
<keyword evidence="3" id="KW-1185">Reference proteome</keyword>
<reference evidence="2" key="1">
    <citation type="submission" date="2017-09" db="EMBL/GenBank/DDBJ databases">
        <title>Polyketide synthases of a Diaporthe helianthi virulent isolate.</title>
        <authorList>
            <person name="Baroncelli R."/>
        </authorList>
    </citation>
    <scope>NUCLEOTIDE SEQUENCE [LARGE SCALE GENOMIC DNA]</scope>
    <source>
        <strain evidence="2">7/96</strain>
    </source>
</reference>
<gene>
    <name evidence="2" type="ORF">DHEL01_v201160</name>
</gene>
<feature type="region of interest" description="Disordered" evidence="1">
    <location>
        <begin position="572"/>
        <end position="613"/>
    </location>
</feature>
<comment type="caution">
    <text evidence="2">The sequence shown here is derived from an EMBL/GenBank/DDBJ whole genome shotgun (WGS) entry which is preliminary data.</text>
</comment>
<dbReference type="InParanoid" id="A0A2P5ID85"/>
<name>A0A2P5ID85_DIAHE</name>
<feature type="region of interest" description="Disordered" evidence="1">
    <location>
        <begin position="1"/>
        <end position="45"/>
    </location>
</feature>
<feature type="compositionally biased region" description="Pro residues" evidence="1">
    <location>
        <begin position="291"/>
        <end position="301"/>
    </location>
</feature>